<evidence type="ECO:0000313" key="1">
    <source>
        <dbReference type="EMBL" id="VTZ51510.1"/>
    </source>
</evidence>
<gene>
    <name evidence="1" type="ORF">MPC4_40107</name>
</gene>
<accession>A0A8B6M9B7</accession>
<dbReference type="EMBL" id="CABFMQ020000098">
    <property type="protein sequence ID" value="VTZ51510.1"/>
    <property type="molecule type" value="Genomic_DNA"/>
</dbReference>
<name>A0A8B6M9B7_METTU</name>
<proteinExistence type="predicted"/>
<dbReference type="AlphaFoldDB" id="A0A8B6M9B7"/>
<keyword evidence="2" id="KW-1185">Reference proteome</keyword>
<comment type="caution">
    <text evidence="1">The sequence shown here is derived from an EMBL/GenBank/DDBJ whole genome shotgun (WGS) entry which is preliminary data.</text>
</comment>
<protein>
    <submittedName>
        <fullName evidence="1">Uncharacterized protein</fullName>
    </submittedName>
</protein>
<dbReference type="Proteomes" id="UP000485880">
    <property type="component" value="Unassembled WGS sequence"/>
</dbReference>
<evidence type="ECO:0000313" key="2">
    <source>
        <dbReference type="Proteomes" id="UP000485880"/>
    </source>
</evidence>
<sequence length="37" mass="4269">MVIDQIQTGRQTAYGRINEWTQNKTSVHYPTKSMLAT</sequence>
<reference evidence="1 2" key="1">
    <citation type="submission" date="2019-05" db="EMBL/GenBank/DDBJ databases">
        <authorList>
            <person name="Farhan Ul Haque M."/>
        </authorList>
    </citation>
    <scope>NUCLEOTIDE SEQUENCE [LARGE SCALE GENOMIC DNA]</scope>
    <source>
        <strain evidence="1">2</strain>
    </source>
</reference>
<organism evidence="1 2">
    <name type="scientific">Methylocella tundrae</name>
    <dbReference type="NCBI Taxonomy" id="227605"/>
    <lineage>
        <taxon>Bacteria</taxon>
        <taxon>Pseudomonadati</taxon>
        <taxon>Pseudomonadota</taxon>
        <taxon>Alphaproteobacteria</taxon>
        <taxon>Hyphomicrobiales</taxon>
        <taxon>Beijerinckiaceae</taxon>
        <taxon>Methylocella</taxon>
    </lineage>
</organism>